<evidence type="ECO:0000259" key="1">
    <source>
        <dbReference type="Pfam" id="PF00814"/>
    </source>
</evidence>
<dbReference type="AlphaFoldDB" id="A0A3A4ZCJ1"/>
<dbReference type="SUPFAM" id="SSF53067">
    <property type="entry name" value="Actin-like ATPase domain"/>
    <property type="match status" value="1"/>
</dbReference>
<comment type="caution">
    <text evidence="2">The sequence shown here is derived from an EMBL/GenBank/DDBJ whole genome shotgun (WGS) entry which is preliminary data.</text>
</comment>
<reference evidence="2 3" key="1">
    <citation type="journal article" date="2017" name="ISME J.">
        <title>Energy and carbon metabolisms in a deep terrestrial subsurface fluid microbial community.</title>
        <authorList>
            <person name="Momper L."/>
            <person name="Jungbluth S.P."/>
            <person name="Lee M.D."/>
            <person name="Amend J.P."/>
        </authorList>
    </citation>
    <scope>NUCLEOTIDE SEQUENCE [LARGE SCALE GENOMIC DNA]</scope>
    <source>
        <strain evidence="2">SURF_46</strain>
    </source>
</reference>
<proteinExistence type="predicted"/>
<dbReference type="Gene3D" id="3.30.420.40">
    <property type="match status" value="1"/>
</dbReference>
<dbReference type="Pfam" id="PF00814">
    <property type="entry name" value="TsaD"/>
    <property type="match status" value="1"/>
</dbReference>
<dbReference type="InterPro" id="IPR000905">
    <property type="entry name" value="Gcp-like_dom"/>
</dbReference>
<sequence>MYKILIDSRERKTKIVALLRVSDDREVTMDSLTGDIDIVASIGKLLEKNKLKPENVSEVYSNPGPGSFTGLKLGATIANVFNWAVKDIPISELKYPEYGGEPNIQIPPKKG</sequence>
<evidence type="ECO:0000313" key="2">
    <source>
        <dbReference type="EMBL" id="RJR26965.1"/>
    </source>
</evidence>
<dbReference type="Proteomes" id="UP000265540">
    <property type="component" value="Unassembled WGS sequence"/>
</dbReference>
<evidence type="ECO:0000313" key="3">
    <source>
        <dbReference type="Proteomes" id="UP000265540"/>
    </source>
</evidence>
<dbReference type="InterPro" id="IPR043129">
    <property type="entry name" value="ATPase_NBD"/>
</dbReference>
<organism evidence="2 3">
    <name type="scientific">candidate division WWE3 bacterium</name>
    <dbReference type="NCBI Taxonomy" id="2053526"/>
    <lineage>
        <taxon>Bacteria</taxon>
        <taxon>Katanobacteria</taxon>
    </lineage>
</organism>
<dbReference type="EMBL" id="QZJF01000017">
    <property type="protein sequence ID" value="RJR26965.1"/>
    <property type="molecule type" value="Genomic_DNA"/>
</dbReference>
<gene>
    <name evidence="2" type="ORF">C4561_04285</name>
</gene>
<protein>
    <recommendedName>
        <fullName evidence="1">Gcp-like domain-containing protein</fullName>
    </recommendedName>
</protein>
<accession>A0A3A4ZCJ1</accession>
<feature type="domain" description="Gcp-like" evidence="1">
    <location>
        <begin position="38"/>
        <end position="86"/>
    </location>
</feature>
<name>A0A3A4ZCJ1_UNCKA</name>